<feature type="transmembrane region" description="Helical" evidence="6">
    <location>
        <begin position="78"/>
        <end position="95"/>
    </location>
</feature>
<proteinExistence type="inferred from homology"/>
<dbReference type="GeneID" id="7197550"/>
<evidence type="ECO:0000256" key="6">
    <source>
        <dbReference type="SAM" id="Phobius"/>
    </source>
</evidence>
<dbReference type="EMBL" id="CM000606">
    <property type="protein sequence ID" value="EEC50790.1"/>
    <property type="molecule type" value="Genomic_DNA"/>
</dbReference>
<dbReference type="PANTHER" id="PTHR11730">
    <property type="entry name" value="AMMONIUM TRANSPORTER"/>
    <property type="match status" value="1"/>
</dbReference>
<dbReference type="OrthoDB" id="38982at2759"/>
<dbReference type="InParanoid" id="B7FSF9"/>
<dbReference type="Proteomes" id="UP000000759">
    <property type="component" value="Chromosome 2"/>
</dbReference>
<dbReference type="AlphaFoldDB" id="B7FSF9"/>
<feature type="transmembrane region" description="Helical" evidence="6">
    <location>
        <begin position="21"/>
        <end position="41"/>
    </location>
</feature>
<dbReference type="GO" id="GO:0005886">
    <property type="term" value="C:plasma membrane"/>
    <property type="evidence" value="ECO:0007669"/>
    <property type="project" value="InterPro"/>
</dbReference>
<dbReference type="RefSeq" id="XP_002177976.1">
    <property type="nucleotide sequence ID" value="XM_002177940.1"/>
</dbReference>
<dbReference type="HOGENOM" id="CLU_021386_0_1_1"/>
<dbReference type="Gene3D" id="1.10.3430.10">
    <property type="entry name" value="Ammonium transporter AmtB like domains"/>
    <property type="match status" value="1"/>
</dbReference>
<feature type="transmembrane region" description="Helical" evidence="6">
    <location>
        <begin position="130"/>
        <end position="149"/>
    </location>
</feature>
<evidence type="ECO:0000256" key="3">
    <source>
        <dbReference type="ARBA" id="ARBA00022692"/>
    </source>
</evidence>
<keyword evidence="4 6" id="KW-1133">Transmembrane helix</keyword>
<dbReference type="STRING" id="556484.B7FSF9"/>
<organism evidence="8 9">
    <name type="scientific">Phaeodactylum tricornutum (strain CCAP 1055/1)</name>
    <dbReference type="NCBI Taxonomy" id="556484"/>
    <lineage>
        <taxon>Eukaryota</taxon>
        <taxon>Sar</taxon>
        <taxon>Stramenopiles</taxon>
        <taxon>Ochrophyta</taxon>
        <taxon>Bacillariophyta</taxon>
        <taxon>Bacillariophyceae</taxon>
        <taxon>Bacillariophycidae</taxon>
        <taxon>Naviculales</taxon>
        <taxon>Phaeodactylaceae</taxon>
        <taxon>Phaeodactylum</taxon>
    </lineage>
</organism>
<comment type="subcellular location">
    <subcellularLocation>
        <location evidence="1">Membrane</location>
        <topology evidence="1">Multi-pass membrane protein</topology>
    </subcellularLocation>
</comment>
<dbReference type="PANTHER" id="PTHR11730:SF60">
    <property type="entry name" value="RH50, ISOFORM D"/>
    <property type="match status" value="1"/>
</dbReference>
<feature type="non-terminal residue" evidence="8">
    <location>
        <position position="1"/>
    </location>
</feature>
<feature type="transmembrane region" description="Helical" evidence="6">
    <location>
        <begin position="260"/>
        <end position="279"/>
    </location>
</feature>
<dbReference type="KEGG" id="pti:PHATRDRAFT_51516"/>
<name>B7FSF9_PHATC</name>
<dbReference type="InterPro" id="IPR024041">
    <property type="entry name" value="NH4_transpt_AmtB-like_dom"/>
</dbReference>
<feature type="transmembrane region" description="Helical" evidence="6">
    <location>
        <begin position="107"/>
        <end position="124"/>
    </location>
</feature>
<keyword evidence="9" id="KW-1185">Reference proteome</keyword>
<feature type="non-terminal residue" evidence="8">
    <location>
        <position position="316"/>
    </location>
</feature>
<dbReference type="PRINTS" id="PR00342">
    <property type="entry name" value="RHESUSRHD"/>
</dbReference>
<evidence type="ECO:0000256" key="2">
    <source>
        <dbReference type="ARBA" id="ARBA00011036"/>
    </source>
</evidence>
<evidence type="ECO:0000256" key="5">
    <source>
        <dbReference type="ARBA" id="ARBA00023136"/>
    </source>
</evidence>
<reference evidence="8 9" key="1">
    <citation type="journal article" date="2008" name="Nature">
        <title>The Phaeodactylum genome reveals the evolutionary history of diatom genomes.</title>
        <authorList>
            <person name="Bowler C."/>
            <person name="Allen A.E."/>
            <person name="Badger J.H."/>
            <person name="Grimwood J."/>
            <person name="Jabbari K."/>
            <person name="Kuo A."/>
            <person name="Maheswari U."/>
            <person name="Martens C."/>
            <person name="Maumus F."/>
            <person name="Otillar R.P."/>
            <person name="Rayko E."/>
            <person name="Salamov A."/>
            <person name="Vandepoele K."/>
            <person name="Beszteri B."/>
            <person name="Gruber A."/>
            <person name="Heijde M."/>
            <person name="Katinka M."/>
            <person name="Mock T."/>
            <person name="Valentin K."/>
            <person name="Verret F."/>
            <person name="Berges J.A."/>
            <person name="Brownlee C."/>
            <person name="Cadoret J.P."/>
            <person name="Chiovitti A."/>
            <person name="Choi C.J."/>
            <person name="Coesel S."/>
            <person name="De Martino A."/>
            <person name="Detter J.C."/>
            <person name="Durkin C."/>
            <person name="Falciatore A."/>
            <person name="Fournet J."/>
            <person name="Haruta M."/>
            <person name="Huysman M.J."/>
            <person name="Jenkins B.D."/>
            <person name="Jiroutova K."/>
            <person name="Jorgensen R.E."/>
            <person name="Joubert Y."/>
            <person name="Kaplan A."/>
            <person name="Kroger N."/>
            <person name="Kroth P.G."/>
            <person name="La Roche J."/>
            <person name="Lindquist E."/>
            <person name="Lommer M."/>
            <person name="Martin-Jezequel V."/>
            <person name="Lopez P.J."/>
            <person name="Lucas S."/>
            <person name="Mangogna M."/>
            <person name="McGinnis K."/>
            <person name="Medlin L.K."/>
            <person name="Montsant A."/>
            <person name="Oudot-Le Secq M.P."/>
            <person name="Napoli C."/>
            <person name="Obornik M."/>
            <person name="Parker M.S."/>
            <person name="Petit J.L."/>
            <person name="Porcel B.M."/>
            <person name="Poulsen N."/>
            <person name="Robison M."/>
            <person name="Rychlewski L."/>
            <person name="Rynearson T.A."/>
            <person name="Schmutz J."/>
            <person name="Shapiro H."/>
            <person name="Siaut M."/>
            <person name="Stanley M."/>
            <person name="Sussman M.R."/>
            <person name="Taylor A.R."/>
            <person name="Vardi A."/>
            <person name="von Dassow P."/>
            <person name="Vyverman W."/>
            <person name="Willis A."/>
            <person name="Wyrwicz L.S."/>
            <person name="Rokhsar D.S."/>
            <person name="Weissenbach J."/>
            <person name="Armbrust E.V."/>
            <person name="Green B.R."/>
            <person name="Van de Peer Y."/>
            <person name="Grigoriev I.V."/>
        </authorList>
    </citation>
    <scope>NUCLEOTIDE SEQUENCE [LARGE SCALE GENOMIC DNA]</scope>
    <source>
        <strain evidence="8 9">CCAP 1055/1</strain>
    </source>
</reference>
<comment type="similarity">
    <text evidence="2">Belongs to the ammonium transporter (TC 2.A.49) family. Rh subfamily.</text>
</comment>
<dbReference type="InterPro" id="IPR029020">
    <property type="entry name" value="Ammonium/urea_transptr"/>
</dbReference>
<dbReference type="InterPro" id="IPR002229">
    <property type="entry name" value="RhesusRHD"/>
</dbReference>
<dbReference type="eggNOG" id="KOG3796">
    <property type="taxonomic scope" value="Eukaryota"/>
</dbReference>
<keyword evidence="5 6" id="KW-0472">Membrane</keyword>
<sequence length="316" mass="33685">YIAFRDIMAMLLLGFGYLMTFLKNYGIGAVGFTMMLSILAMEANIPMELIMRTLKGDDGEDTSWPMPLSMETLIDAEFSAATLMISFGALIGTATPLQMMLIALSQSFFYALNKVFFVFGMVGAEDVGGSMTIHCFGAYFGLAASLAMGRGRSDGKDRIKEELGTPEPDKVSDLMALIGTTILWVFWPSFVGATETATPEYEMRCVVHTITALLASTTVTFYLSHRLCHGKFDPVHVANSTLAGGVAIGSAARLDLGGPGGAIIVGMCAGAVSVYGYVYSSPYLESSWHISDTCGVGNLHGYPSVVGALLSIVFVA</sequence>
<evidence type="ECO:0000256" key="1">
    <source>
        <dbReference type="ARBA" id="ARBA00004141"/>
    </source>
</evidence>
<evidence type="ECO:0000259" key="7">
    <source>
        <dbReference type="Pfam" id="PF00909"/>
    </source>
</evidence>
<dbReference type="Pfam" id="PF00909">
    <property type="entry name" value="Ammonium_transp"/>
    <property type="match status" value="1"/>
</dbReference>
<evidence type="ECO:0000313" key="9">
    <source>
        <dbReference type="Proteomes" id="UP000000759"/>
    </source>
</evidence>
<dbReference type="GO" id="GO:0008519">
    <property type="term" value="F:ammonium channel activity"/>
    <property type="evidence" value="ECO:0007669"/>
    <property type="project" value="InterPro"/>
</dbReference>
<protein>
    <recommendedName>
        <fullName evidence="7">Ammonium transporter AmtB-like domain-containing protein</fullName>
    </recommendedName>
</protein>
<feature type="domain" description="Ammonium transporter AmtB-like" evidence="7">
    <location>
        <begin position="7"/>
        <end position="316"/>
    </location>
</feature>
<keyword evidence="3 6" id="KW-0812">Transmembrane</keyword>
<evidence type="ECO:0000313" key="8">
    <source>
        <dbReference type="EMBL" id="EEC50790.1"/>
    </source>
</evidence>
<accession>B7FSF9</accession>
<gene>
    <name evidence="8" type="primary">cc1</name>
    <name evidence="8" type="ORF">PHATRDRAFT_51516</name>
</gene>
<reference evidence="9" key="2">
    <citation type="submission" date="2008-08" db="EMBL/GenBank/DDBJ databases">
        <authorList>
            <consortium name="Diatom Consortium"/>
            <person name="Grigoriev I."/>
            <person name="Grimwood J."/>
            <person name="Kuo A."/>
            <person name="Otillar R.P."/>
            <person name="Salamov A."/>
            <person name="Detter J.C."/>
            <person name="Lindquist E."/>
            <person name="Shapiro H."/>
            <person name="Lucas S."/>
            <person name="Glavina del Rio T."/>
            <person name="Pitluck S."/>
            <person name="Rokhsar D."/>
            <person name="Bowler C."/>
        </authorList>
    </citation>
    <scope>GENOME REANNOTATION</scope>
    <source>
        <strain evidence="9">CCAP 1055/1</strain>
    </source>
</reference>
<evidence type="ECO:0000256" key="4">
    <source>
        <dbReference type="ARBA" id="ARBA00022989"/>
    </source>
</evidence>
<dbReference type="SUPFAM" id="SSF111352">
    <property type="entry name" value="Ammonium transporter"/>
    <property type="match status" value="1"/>
</dbReference>
<dbReference type="PaxDb" id="2850-Phatr51516"/>
<dbReference type="GO" id="GO:0097272">
    <property type="term" value="P:ammonium homeostasis"/>
    <property type="evidence" value="ECO:0007669"/>
    <property type="project" value="TreeGrafter"/>
</dbReference>